<feature type="region of interest" description="Disordered" evidence="5">
    <location>
        <begin position="1"/>
        <end position="27"/>
    </location>
</feature>
<gene>
    <name evidence="7" type="ORF">BD311DRAFT_730052</name>
</gene>
<dbReference type="EC" id="2.1.1.-" evidence="4"/>
<feature type="domain" description="Methyltransferase type 12" evidence="6">
    <location>
        <begin position="125"/>
        <end position="230"/>
    </location>
</feature>
<evidence type="ECO:0000256" key="2">
    <source>
        <dbReference type="ARBA" id="ARBA00022603"/>
    </source>
</evidence>
<feature type="compositionally biased region" description="Polar residues" evidence="5">
    <location>
        <begin position="1"/>
        <end position="18"/>
    </location>
</feature>
<evidence type="ECO:0000256" key="4">
    <source>
        <dbReference type="PIRNR" id="PIRNR037755"/>
    </source>
</evidence>
<evidence type="ECO:0000256" key="5">
    <source>
        <dbReference type="SAM" id="MobiDB-lite"/>
    </source>
</evidence>
<comment type="function">
    <text evidence="4">S-adenosyl-L-methionine-dependent methyltransferase.</text>
</comment>
<reference evidence="7" key="1">
    <citation type="submission" date="2019-01" db="EMBL/GenBank/DDBJ databases">
        <title>Draft genome sequences of three monokaryotic isolates of the white-rot basidiomycete fungus Dichomitus squalens.</title>
        <authorList>
            <consortium name="DOE Joint Genome Institute"/>
            <person name="Lopez S.C."/>
            <person name="Andreopoulos B."/>
            <person name="Pangilinan J."/>
            <person name="Lipzen A."/>
            <person name="Riley R."/>
            <person name="Ahrendt S."/>
            <person name="Ng V."/>
            <person name="Barry K."/>
            <person name="Daum C."/>
            <person name="Grigoriev I.V."/>
            <person name="Hilden K.S."/>
            <person name="Makela M.R."/>
            <person name="de Vries R.P."/>
        </authorList>
    </citation>
    <scope>NUCLEOTIDE SEQUENCE [LARGE SCALE GENOMIC DNA]</scope>
    <source>
        <strain evidence="7">OM18370.1</strain>
    </source>
</reference>
<dbReference type="PANTHER" id="PTHR22809:SF11">
    <property type="entry name" value="TRNA N(3)-METHYLCYTIDINE METHYLTRANSFERASE METTL2"/>
    <property type="match status" value="1"/>
</dbReference>
<sequence>MSVTEQSARIPKTASSVHDVTAEKPPFGSRFLTDEAEVWSQNAWDHVPPPDDQDEIISTALARQKNAPVPEDDKAKYNVKPSRHWDNFYKMNANNFFRNRKWLHLEFPELKAAAEPDAGPLTIAEIGCGAGNAVYPLLSANQNPLLDLHAYDYSNHAVKLVQNNPLYSAPPIGKIQAAVWDLTSPTLPPDLEPGSVDIIVLIFVLSALHPNEWHNAVSNMHKLLKRGGRVLIRDYGRYDLTQLRFKGGRLLDENFYIRGDKTRVYFFELDELALLFTGAPAPAASKVHKAIQIMEETEATDDSEPRRSPTPYSPSELYNEIQPGSVTPVLTEVASSLSSLSVEETQRSVPKTGAIHPVLTQSHTGESRHPLFAIQQLGVDRRLIVNRKRQLKMYRVWMQGNFRKI</sequence>
<evidence type="ECO:0000313" key="7">
    <source>
        <dbReference type="EMBL" id="TBU24201.1"/>
    </source>
</evidence>
<dbReference type="GO" id="GO:0052735">
    <property type="term" value="F:tRNA (cytidine-3-)-methyltransferase activity"/>
    <property type="evidence" value="ECO:0007669"/>
    <property type="project" value="TreeGrafter"/>
</dbReference>
<feature type="region of interest" description="Disordered" evidence="5">
    <location>
        <begin position="296"/>
        <end position="318"/>
    </location>
</feature>
<dbReference type="Proteomes" id="UP000292957">
    <property type="component" value="Unassembled WGS sequence"/>
</dbReference>
<dbReference type="PIRSF" id="PIRSF037755">
    <property type="entry name" value="Mettl2_prd"/>
    <property type="match status" value="1"/>
</dbReference>
<name>A0A4Q9MEK5_9APHY</name>
<evidence type="ECO:0000256" key="3">
    <source>
        <dbReference type="ARBA" id="ARBA00022679"/>
    </source>
</evidence>
<dbReference type="OrthoDB" id="417697at2759"/>
<evidence type="ECO:0000259" key="6">
    <source>
        <dbReference type="Pfam" id="PF08242"/>
    </source>
</evidence>
<keyword evidence="2 4" id="KW-0489">Methyltransferase</keyword>
<dbReference type="CDD" id="cd02440">
    <property type="entry name" value="AdoMet_MTases"/>
    <property type="match status" value="1"/>
</dbReference>
<dbReference type="SUPFAM" id="SSF53335">
    <property type="entry name" value="S-adenosyl-L-methionine-dependent methyltransferases"/>
    <property type="match status" value="1"/>
</dbReference>
<dbReference type="InterPro" id="IPR013217">
    <property type="entry name" value="Methyltransf_12"/>
</dbReference>
<dbReference type="EMBL" id="ML143485">
    <property type="protein sequence ID" value="TBU24201.1"/>
    <property type="molecule type" value="Genomic_DNA"/>
</dbReference>
<dbReference type="AlphaFoldDB" id="A0A4Q9MEK5"/>
<evidence type="ECO:0000256" key="1">
    <source>
        <dbReference type="ARBA" id="ARBA00009725"/>
    </source>
</evidence>
<dbReference type="GO" id="GO:0032259">
    <property type="term" value="P:methylation"/>
    <property type="evidence" value="ECO:0007669"/>
    <property type="project" value="UniProtKB-KW"/>
</dbReference>
<proteinExistence type="inferred from homology"/>
<protein>
    <recommendedName>
        <fullName evidence="4">tRNA N(3)-methylcytidine methyltransferase</fullName>
        <ecNumber evidence="4">2.1.1.-</ecNumber>
    </recommendedName>
</protein>
<dbReference type="InterPro" id="IPR029063">
    <property type="entry name" value="SAM-dependent_MTases_sf"/>
</dbReference>
<comment type="similarity">
    <text evidence="1 4">Belongs to the methyltransferase superfamily. METL family.</text>
</comment>
<dbReference type="Pfam" id="PF08242">
    <property type="entry name" value="Methyltransf_12"/>
    <property type="match status" value="1"/>
</dbReference>
<dbReference type="InterPro" id="IPR026113">
    <property type="entry name" value="METTL2/6/8-like"/>
</dbReference>
<dbReference type="Gene3D" id="3.40.50.150">
    <property type="entry name" value="Vaccinia Virus protein VP39"/>
    <property type="match status" value="1"/>
</dbReference>
<accession>A0A4Q9MEK5</accession>
<keyword evidence="3 4" id="KW-0808">Transferase</keyword>
<dbReference type="PANTHER" id="PTHR22809">
    <property type="entry name" value="METHYLTRANSFERASE-RELATED"/>
    <property type="match status" value="1"/>
</dbReference>
<organism evidence="7">
    <name type="scientific">Dichomitus squalens</name>
    <dbReference type="NCBI Taxonomy" id="114155"/>
    <lineage>
        <taxon>Eukaryota</taxon>
        <taxon>Fungi</taxon>
        <taxon>Dikarya</taxon>
        <taxon>Basidiomycota</taxon>
        <taxon>Agaricomycotina</taxon>
        <taxon>Agaricomycetes</taxon>
        <taxon>Polyporales</taxon>
        <taxon>Polyporaceae</taxon>
        <taxon>Dichomitus</taxon>
    </lineage>
</organism>